<evidence type="ECO:0000313" key="2">
    <source>
        <dbReference type="EMBL" id="ETV85091.1"/>
    </source>
</evidence>
<dbReference type="EMBL" id="KI913118">
    <property type="protein sequence ID" value="ETV85091.1"/>
    <property type="molecule type" value="Genomic_DNA"/>
</dbReference>
<proteinExistence type="predicted"/>
<dbReference type="GeneID" id="20804947"/>
<sequence>MVRTASDHGWETRTGLQRAGTASHILRPAHFAELSIDMASSDPPSLSRNSSKCASPPKSLPFQTVKLSPKTSKIFPSGFSIPAAMVLAASPLPNQFAAPSPPAEVPAPCISPLLTTPTASSQGKRGSVVIPKSMDCPLPISMHRSK</sequence>
<feature type="region of interest" description="Disordered" evidence="1">
    <location>
        <begin position="39"/>
        <end position="60"/>
    </location>
</feature>
<feature type="compositionally biased region" description="Low complexity" evidence="1">
    <location>
        <begin position="40"/>
        <end position="51"/>
    </location>
</feature>
<reference evidence="2" key="1">
    <citation type="submission" date="2013-12" db="EMBL/GenBank/DDBJ databases">
        <title>The Genome Sequence of Aphanomyces astaci APO3.</title>
        <authorList>
            <consortium name="The Broad Institute Genomics Platform"/>
            <person name="Russ C."/>
            <person name="Tyler B."/>
            <person name="van West P."/>
            <person name="Dieguez-Uribeondo J."/>
            <person name="Young S.K."/>
            <person name="Zeng Q."/>
            <person name="Gargeya S."/>
            <person name="Fitzgerald M."/>
            <person name="Abouelleil A."/>
            <person name="Alvarado L."/>
            <person name="Chapman S.B."/>
            <person name="Gainer-Dewar J."/>
            <person name="Goldberg J."/>
            <person name="Griggs A."/>
            <person name="Gujja S."/>
            <person name="Hansen M."/>
            <person name="Howarth C."/>
            <person name="Imamovic A."/>
            <person name="Ireland A."/>
            <person name="Larimer J."/>
            <person name="McCowan C."/>
            <person name="Murphy C."/>
            <person name="Pearson M."/>
            <person name="Poon T.W."/>
            <person name="Priest M."/>
            <person name="Roberts A."/>
            <person name="Saif S."/>
            <person name="Shea T."/>
            <person name="Sykes S."/>
            <person name="Wortman J."/>
            <person name="Nusbaum C."/>
            <person name="Birren B."/>
        </authorList>
    </citation>
    <scope>NUCLEOTIDE SEQUENCE [LARGE SCALE GENOMIC DNA]</scope>
    <source>
        <strain evidence="2">APO3</strain>
    </source>
</reference>
<name>W4H0L4_APHAT</name>
<evidence type="ECO:0000256" key="1">
    <source>
        <dbReference type="SAM" id="MobiDB-lite"/>
    </source>
</evidence>
<dbReference type="RefSeq" id="XP_009825109.1">
    <property type="nucleotide sequence ID" value="XM_009826807.1"/>
</dbReference>
<accession>W4H0L4</accession>
<protein>
    <submittedName>
        <fullName evidence="2">Uncharacterized protein</fullName>
    </submittedName>
</protein>
<feature type="region of interest" description="Disordered" evidence="1">
    <location>
        <begin position="116"/>
        <end position="146"/>
    </location>
</feature>
<organism evidence="2">
    <name type="scientific">Aphanomyces astaci</name>
    <name type="common">Crayfish plague agent</name>
    <dbReference type="NCBI Taxonomy" id="112090"/>
    <lineage>
        <taxon>Eukaryota</taxon>
        <taxon>Sar</taxon>
        <taxon>Stramenopiles</taxon>
        <taxon>Oomycota</taxon>
        <taxon>Saprolegniomycetes</taxon>
        <taxon>Saprolegniales</taxon>
        <taxon>Verrucalvaceae</taxon>
        <taxon>Aphanomyces</taxon>
    </lineage>
</organism>
<gene>
    <name evidence="2" type="ORF">H257_02951</name>
</gene>
<dbReference type="OrthoDB" id="70412at2759"/>
<dbReference type="VEuPathDB" id="FungiDB:H257_02951"/>
<dbReference type="AlphaFoldDB" id="W4H0L4"/>